<organism evidence="6">
    <name type="scientific">freshwater metagenome</name>
    <dbReference type="NCBI Taxonomy" id="449393"/>
    <lineage>
        <taxon>unclassified sequences</taxon>
        <taxon>metagenomes</taxon>
        <taxon>ecological metagenomes</taxon>
    </lineage>
</organism>
<keyword evidence="1" id="KW-0805">Transcription regulation</keyword>
<keyword evidence="3" id="KW-0804">Transcription</keyword>
<dbReference type="AlphaFoldDB" id="A0A6J7H9R3"/>
<evidence type="ECO:0000256" key="3">
    <source>
        <dbReference type="ARBA" id="ARBA00023163"/>
    </source>
</evidence>
<dbReference type="PRINTS" id="PR00455">
    <property type="entry name" value="HTHTETR"/>
</dbReference>
<dbReference type="Pfam" id="PF21943">
    <property type="entry name" value="TetR_C_46"/>
    <property type="match status" value="1"/>
</dbReference>
<feature type="region of interest" description="Disordered" evidence="4">
    <location>
        <begin position="1"/>
        <end position="48"/>
    </location>
</feature>
<evidence type="ECO:0000256" key="1">
    <source>
        <dbReference type="ARBA" id="ARBA00023015"/>
    </source>
</evidence>
<protein>
    <submittedName>
        <fullName evidence="6">Unannotated protein</fullName>
    </submittedName>
</protein>
<reference evidence="6" key="1">
    <citation type="submission" date="2020-05" db="EMBL/GenBank/DDBJ databases">
        <authorList>
            <person name="Chiriac C."/>
            <person name="Salcher M."/>
            <person name="Ghai R."/>
            <person name="Kavagutti S V."/>
        </authorList>
    </citation>
    <scope>NUCLEOTIDE SEQUENCE</scope>
</reference>
<sequence length="267" mass="28529">MPLPRKDKPARPAPARREKAARPAAVRKEKPARAAALPRKDKPARATAARAYRRMTVEERRASLLEFGEQLFAEHDYAELTMSKIARAAGVSKPLMYHYFPTKQAFFLATVSRGAEELAARVRPRSDVPLGDAAIESLTAYLAWIDERPEAFRRLLTAAAAEPGVRDILSGIRASTVEQIAAALGHPDIDAAPASLRAALSGWLLFVDGAILVRLDLGAPPRDELVRQLLGTLAGAVLAAGDETAAARLLEDAAGDAHEPASPAPAG</sequence>
<feature type="domain" description="HTH tetR-type" evidence="5">
    <location>
        <begin position="58"/>
        <end position="118"/>
    </location>
</feature>
<dbReference type="InterPro" id="IPR050109">
    <property type="entry name" value="HTH-type_TetR-like_transc_reg"/>
</dbReference>
<name>A0A6J7H9R3_9ZZZZ</name>
<gene>
    <name evidence="6" type="ORF">UFOPK3564_01665</name>
</gene>
<evidence type="ECO:0000256" key="4">
    <source>
        <dbReference type="SAM" id="MobiDB-lite"/>
    </source>
</evidence>
<feature type="compositionally biased region" description="Basic and acidic residues" evidence="4">
    <location>
        <begin position="1"/>
        <end position="44"/>
    </location>
</feature>
<keyword evidence="2" id="KW-0238">DNA-binding</keyword>
<dbReference type="GO" id="GO:0003700">
    <property type="term" value="F:DNA-binding transcription factor activity"/>
    <property type="evidence" value="ECO:0007669"/>
    <property type="project" value="TreeGrafter"/>
</dbReference>
<proteinExistence type="predicted"/>
<dbReference type="InterPro" id="IPR001647">
    <property type="entry name" value="HTH_TetR"/>
</dbReference>
<dbReference type="Gene3D" id="1.10.357.10">
    <property type="entry name" value="Tetracycline Repressor, domain 2"/>
    <property type="match status" value="1"/>
</dbReference>
<dbReference type="Pfam" id="PF00440">
    <property type="entry name" value="TetR_N"/>
    <property type="match status" value="1"/>
</dbReference>
<dbReference type="EMBL" id="CAFBMK010000090">
    <property type="protein sequence ID" value="CAB4917731.1"/>
    <property type="molecule type" value="Genomic_DNA"/>
</dbReference>
<dbReference type="PANTHER" id="PTHR30055:SF174">
    <property type="entry name" value="TRANSCRIPTIONAL REGULATORY PROTEIN (PROBABLY TETR-FAMILY)-RELATED"/>
    <property type="match status" value="1"/>
</dbReference>
<evidence type="ECO:0000259" key="5">
    <source>
        <dbReference type="PROSITE" id="PS50977"/>
    </source>
</evidence>
<evidence type="ECO:0000313" key="6">
    <source>
        <dbReference type="EMBL" id="CAB4917731.1"/>
    </source>
</evidence>
<dbReference type="InterPro" id="IPR054129">
    <property type="entry name" value="DesT_TetR_C"/>
</dbReference>
<accession>A0A6J7H9R3</accession>
<dbReference type="PANTHER" id="PTHR30055">
    <property type="entry name" value="HTH-TYPE TRANSCRIPTIONAL REGULATOR RUTR"/>
    <property type="match status" value="1"/>
</dbReference>
<evidence type="ECO:0000256" key="2">
    <source>
        <dbReference type="ARBA" id="ARBA00023125"/>
    </source>
</evidence>
<dbReference type="PROSITE" id="PS50977">
    <property type="entry name" value="HTH_TETR_2"/>
    <property type="match status" value="1"/>
</dbReference>
<dbReference type="InterPro" id="IPR009057">
    <property type="entry name" value="Homeodomain-like_sf"/>
</dbReference>
<dbReference type="SUPFAM" id="SSF46689">
    <property type="entry name" value="Homeodomain-like"/>
    <property type="match status" value="1"/>
</dbReference>
<dbReference type="GO" id="GO:0000976">
    <property type="term" value="F:transcription cis-regulatory region binding"/>
    <property type="evidence" value="ECO:0007669"/>
    <property type="project" value="TreeGrafter"/>
</dbReference>